<dbReference type="EMBL" id="BIXY01000005">
    <property type="protein sequence ID" value="GCF07018.1"/>
    <property type="molecule type" value="Genomic_DNA"/>
</dbReference>
<keyword evidence="5 8" id="KW-0119">Carbohydrate metabolism</keyword>
<feature type="domain" description="CBM2" evidence="10">
    <location>
        <begin position="386"/>
        <end position="493"/>
    </location>
</feature>
<dbReference type="PROSITE" id="PS51173">
    <property type="entry name" value="CBM2"/>
    <property type="match status" value="1"/>
</dbReference>
<keyword evidence="4 8" id="KW-0136">Cellulose degradation</keyword>
<evidence type="ECO:0000256" key="1">
    <source>
        <dbReference type="ARBA" id="ARBA00000966"/>
    </source>
</evidence>
<dbReference type="RefSeq" id="WP_149400069.1">
    <property type="nucleotide sequence ID" value="NZ_BIXY01000005.1"/>
</dbReference>
<evidence type="ECO:0000256" key="7">
    <source>
        <dbReference type="ARBA" id="ARBA00023326"/>
    </source>
</evidence>
<dbReference type="Pfam" id="PF00553">
    <property type="entry name" value="CBM_2"/>
    <property type="match status" value="1"/>
</dbReference>
<dbReference type="PROSITE" id="PS00659">
    <property type="entry name" value="GLYCOSYL_HYDROL_F5"/>
    <property type="match status" value="1"/>
</dbReference>
<evidence type="ECO:0000256" key="5">
    <source>
        <dbReference type="ARBA" id="ARBA00023277"/>
    </source>
</evidence>
<evidence type="ECO:0000256" key="3">
    <source>
        <dbReference type="ARBA" id="ARBA00022801"/>
    </source>
</evidence>
<evidence type="ECO:0000256" key="8">
    <source>
        <dbReference type="RuleBase" id="RU361153"/>
    </source>
</evidence>
<dbReference type="InterPro" id="IPR017853">
    <property type="entry name" value="GH"/>
</dbReference>
<accession>A0A5A5T6M2</accession>
<dbReference type="GO" id="GO:0030245">
    <property type="term" value="P:cellulose catabolic process"/>
    <property type="evidence" value="ECO:0007669"/>
    <property type="project" value="UniProtKB-KW"/>
</dbReference>
<reference evidence="11 12" key="1">
    <citation type="submission" date="2019-01" db="EMBL/GenBank/DDBJ databases">
        <title>Draft genome sequence of Dictyobacter sp. Uno17.</title>
        <authorList>
            <person name="Wang C.M."/>
            <person name="Zheng Y."/>
            <person name="Sakai Y."/>
            <person name="Abe K."/>
            <person name="Yokota A."/>
            <person name="Yabe S."/>
        </authorList>
    </citation>
    <scope>NUCLEOTIDE SEQUENCE [LARGE SCALE GENOMIC DNA]</scope>
    <source>
        <strain evidence="11 12">Uno17</strain>
    </source>
</reference>
<keyword evidence="12" id="KW-1185">Reference proteome</keyword>
<feature type="compositionally biased region" description="Pro residues" evidence="9">
    <location>
        <begin position="369"/>
        <end position="386"/>
    </location>
</feature>
<keyword evidence="2" id="KW-0732">Signal</keyword>
<name>A0A5A5T6M2_9CHLR</name>
<evidence type="ECO:0000313" key="11">
    <source>
        <dbReference type="EMBL" id="GCF07018.1"/>
    </source>
</evidence>
<dbReference type="PANTHER" id="PTHR34142:SF1">
    <property type="entry name" value="GLYCOSIDE HYDROLASE FAMILY 5 DOMAIN-CONTAINING PROTEIN"/>
    <property type="match status" value="1"/>
</dbReference>
<dbReference type="EC" id="3.2.1.4" evidence="8"/>
<dbReference type="SUPFAM" id="SSF51445">
    <property type="entry name" value="(Trans)glycosidases"/>
    <property type="match status" value="1"/>
</dbReference>
<comment type="similarity">
    <text evidence="8">Belongs to the glycosyl hydrolase 5 (cellulase A) family.</text>
</comment>
<proteinExistence type="inferred from homology"/>
<keyword evidence="7 8" id="KW-0624">Polysaccharide degradation</keyword>
<sequence length="493" mass="52224">MRWKYKTLIAPLLIVLLVSALTGFVASIPKEAQAASSIAGLHVVGNTIENASGQVFRPLGVDRGGTEYECDAATTTAVFDGPSDLASVQALQSWDINTVRLPLNEDCWLGINGFPAGSYNAAQYQQAIVSYVNLLNANNIAVILDLHWAAPGTQKATAQTPMPDLDHTSTFWTSVANTFKNNSSVLFDLFNEPYMQSWSCWLNGSTAANQAPCGDVSFAVAGMQTMVNAVRATGATNVLMAGGLAYSNDLSQWLQNEPNDPLHNLAASFHLYNFNACANASCWNSTIAPVATKVPVITGEMGENDCSSSFINTAMAWLDQHGIGYLGWGWDTYDCGSYPSLISNYNGTPTAFGAGLKAHLIALAGSGPSPTPTPTPINPTPTPTSTPPASGDVHVGYQVNQWQGGFSASISITNNGTSTIHGWTLQFTFPGDQKITQLWSGSYTQTGKQVSITNVSYNGTIVPGQTVTLGFNGTWTSNDTSPTSFTLNGAPTS</sequence>
<dbReference type="GO" id="GO:0030247">
    <property type="term" value="F:polysaccharide binding"/>
    <property type="evidence" value="ECO:0007669"/>
    <property type="project" value="UniProtKB-UniRule"/>
</dbReference>
<dbReference type="Pfam" id="PF00150">
    <property type="entry name" value="Cellulase"/>
    <property type="match status" value="1"/>
</dbReference>
<dbReference type="Gene3D" id="2.60.40.290">
    <property type="match status" value="1"/>
</dbReference>
<dbReference type="OrthoDB" id="182870at2"/>
<dbReference type="PANTHER" id="PTHR34142">
    <property type="entry name" value="ENDO-BETA-1,4-GLUCANASE A"/>
    <property type="match status" value="1"/>
</dbReference>
<evidence type="ECO:0000259" key="10">
    <source>
        <dbReference type="PROSITE" id="PS51173"/>
    </source>
</evidence>
<evidence type="ECO:0000256" key="9">
    <source>
        <dbReference type="SAM" id="MobiDB-lite"/>
    </source>
</evidence>
<evidence type="ECO:0000256" key="4">
    <source>
        <dbReference type="ARBA" id="ARBA00023001"/>
    </source>
</evidence>
<protein>
    <recommendedName>
        <fullName evidence="8">Endoglucanase</fullName>
        <ecNumber evidence="8">3.2.1.4</ecNumber>
    </recommendedName>
</protein>
<evidence type="ECO:0000256" key="6">
    <source>
        <dbReference type="ARBA" id="ARBA00023295"/>
    </source>
</evidence>
<dbReference type="InterPro" id="IPR018087">
    <property type="entry name" value="Glyco_hydro_5_CS"/>
</dbReference>
<evidence type="ECO:0000313" key="12">
    <source>
        <dbReference type="Proteomes" id="UP000322530"/>
    </source>
</evidence>
<organism evidence="11 12">
    <name type="scientific">Dictyobacter arantiisoli</name>
    <dbReference type="NCBI Taxonomy" id="2014874"/>
    <lineage>
        <taxon>Bacteria</taxon>
        <taxon>Bacillati</taxon>
        <taxon>Chloroflexota</taxon>
        <taxon>Ktedonobacteria</taxon>
        <taxon>Ktedonobacterales</taxon>
        <taxon>Dictyobacteraceae</taxon>
        <taxon>Dictyobacter</taxon>
    </lineage>
</organism>
<keyword evidence="3 8" id="KW-0378">Hydrolase</keyword>
<dbReference type="SUPFAM" id="SSF49384">
    <property type="entry name" value="Carbohydrate-binding domain"/>
    <property type="match status" value="1"/>
</dbReference>
<dbReference type="AlphaFoldDB" id="A0A5A5T6M2"/>
<comment type="caution">
    <text evidence="11">The sequence shown here is derived from an EMBL/GenBank/DDBJ whole genome shotgun (WGS) entry which is preliminary data.</text>
</comment>
<dbReference type="SMART" id="SM00637">
    <property type="entry name" value="CBD_II"/>
    <property type="match status" value="1"/>
</dbReference>
<dbReference type="Gene3D" id="3.20.20.80">
    <property type="entry name" value="Glycosidases"/>
    <property type="match status" value="1"/>
</dbReference>
<feature type="region of interest" description="Disordered" evidence="9">
    <location>
        <begin position="365"/>
        <end position="389"/>
    </location>
</feature>
<dbReference type="GO" id="GO:0008810">
    <property type="term" value="F:cellulase activity"/>
    <property type="evidence" value="ECO:0007669"/>
    <property type="project" value="UniProtKB-EC"/>
</dbReference>
<dbReference type="Proteomes" id="UP000322530">
    <property type="component" value="Unassembled WGS sequence"/>
</dbReference>
<evidence type="ECO:0000256" key="2">
    <source>
        <dbReference type="ARBA" id="ARBA00022729"/>
    </source>
</evidence>
<dbReference type="InterPro" id="IPR001919">
    <property type="entry name" value="CBD2"/>
</dbReference>
<dbReference type="InterPro" id="IPR012291">
    <property type="entry name" value="CBM2_carb-bd_dom_sf"/>
</dbReference>
<gene>
    <name evidence="11" type="ORF">KDI_05820</name>
</gene>
<dbReference type="InterPro" id="IPR001547">
    <property type="entry name" value="Glyco_hydro_5"/>
</dbReference>
<dbReference type="InterPro" id="IPR008965">
    <property type="entry name" value="CBM2/CBM3_carb-bd_dom_sf"/>
</dbReference>
<comment type="catalytic activity">
    <reaction evidence="1 8">
        <text>Endohydrolysis of (1-&gt;4)-beta-D-glucosidic linkages in cellulose, lichenin and cereal beta-D-glucans.</text>
        <dbReference type="EC" id="3.2.1.4"/>
    </reaction>
</comment>
<keyword evidence="6 8" id="KW-0326">Glycosidase</keyword>